<evidence type="ECO:0000256" key="1">
    <source>
        <dbReference type="SAM" id="MobiDB-lite"/>
    </source>
</evidence>
<name>A0AAJ0CPY7_9HYPO</name>
<feature type="compositionally biased region" description="Pro residues" evidence="1">
    <location>
        <begin position="83"/>
        <end position="98"/>
    </location>
</feature>
<reference evidence="3" key="1">
    <citation type="submission" date="2023-06" db="EMBL/GenBank/DDBJ databases">
        <title>Conoideocrella luteorostrata (Hypocreales: Clavicipitaceae), a potential biocontrol fungus for elongate hemlock scale in United States Christmas tree production areas.</title>
        <authorList>
            <person name="Barrett H."/>
            <person name="Lovett B."/>
            <person name="Macias A.M."/>
            <person name="Stajich J.E."/>
            <person name="Kasson M.T."/>
        </authorList>
    </citation>
    <scope>NUCLEOTIDE SEQUENCE</scope>
    <source>
        <strain evidence="3">ARSEF 14590</strain>
    </source>
</reference>
<dbReference type="InterPro" id="IPR024655">
    <property type="entry name" value="Asl1_glyco_hydro_catalytic"/>
</dbReference>
<dbReference type="InterPro" id="IPR017853">
    <property type="entry name" value="GH"/>
</dbReference>
<evidence type="ECO:0000313" key="4">
    <source>
        <dbReference type="Proteomes" id="UP001251528"/>
    </source>
</evidence>
<keyword evidence="4" id="KW-1185">Reference proteome</keyword>
<feature type="region of interest" description="Disordered" evidence="1">
    <location>
        <begin position="83"/>
        <end position="123"/>
    </location>
</feature>
<dbReference type="Gene3D" id="3.20.20.80">
    <property type="entry name" value="Glycosidases"/>
    <property type="match status" value="1"/>
</dbReference>
<accession>A0AAJ0CPY7</accession>
<dbReference type="GO" id="GO:0071966">
    <property type="term" value="P:fungal-type cell wall polysaccharide metabolic process"/>
    <property type="evidence" value="ECO:0007669"/>
    <property type="project" value="TreeGrafter"/>
</dbReference>
<dbReference type="Proteomes" id="UP001251528">
    <property type="component" value="Unassembled WGS sequence"/>
</dbReference>
<dbReference type="SUPFAM" id="SSF51445">
    <property type="entry name" value="(Trans)glycosidases"/>
    <property type="match status" value="1"/>
</dbReference>
<evidence type="ECO:0000313" key="3">
    <source>
        <dbReference type="EMBL" id="KAK2600108.1"/>
    </source>
</evidence>
<comment type="caution">
    <text evidence="3">The sequence shown here is derived from an EMBL/GenBank/DDBJ whole genome shotgun (WGS) entry which is preliminary data.</text>
</comment>
<gene>
    <name evidence="3" type="ORF">QQS21_005194</name>
</gene>
<sequence length="365" mass="38835">MYTNKIAALAGAVAIIDQAAALNIHRHEQKLQKKQDAVVWETVVETVWVTEGAPAPKSTVFADNAGTVTSVVVVPTQQPKIEPPPVALPTVEKPPAPAPTSLVTSVKPATPTSTVASNNGGSSGTGFSGKRGLAYNEPTLANLVGSSCKSGVCGWAYNWGQTPGALDSKYSFVPMLWGAKGFDTWAASADKAISNGAKALFSFNEPDNKGQANMQPSDAATLHVKHMNSYSGKALIGAPSVSNSNLQGEGLEWLQSWVQECEGKGCKYDFCNVHWYSPVSAIDTLFDHIEKAHKICGGKPVWLTEFAPVEANDAQTADFLSKAIPRLESLDYLHAYSYFMVSAEPNRLLSSLSSLSAVGNKYVSI</sequence>
<dbReference type="PANTHER" id="PTHR34154">
    <property type="entry name" value="ALKALI-SENSITIVE LINKAGE PROTEIN 1"/>
    <property type="match status" value="1"/>
</dbReference>
<organism evidence="3 4">
    <name type="scientific">Conoideocrella luteorostrata</name>
    <dbReference type="NCBI Taxonomy" id="1105319"/>
    <lineage>
        <taxon>Eukaryota</taxon>
        <taxon>Fungi</taxon>
        <taxon>Dikarya</taxon>
        <taxon>Ascomycota</taxon>
        <taxon>Pezizomycotina</taxon>
        <taxon>Sordariomycetes</taxon>
        <taxon>Hypocreomycetidae</taxon>
        <taxon>Hypocreales</taxon>
        <taxon>Clavicipitaceae</taxon>
        <taxon>Conoideocrella</taxon>
    </lineage>
</organism>
<protein>
    <recommendedName>
        <fullName evidence="2">Asl1-like glycosyl hydrolase catalytic domain-containing protein</fullName>
    </recommendedName>
</protein>
<feature type="domain" description="Asl1-like glycosyl hydrolase catalytic" evidence="2">
    <location>
        <begin position="132"/>
        <end position="362"/>
    </location>
</feature>
<dbReference type="PANTHER" id="PTHR34154:SF10">
    <property type="entry name" value="ASL1-LIKE GLYCOSYL HYDROLASE CATALYTIC DOMAIN-CONTAINING PROTEIN"/>
    <property type="match status" value="1"/>
</dbReference>
<proteinExistence type="predicted"/>
<dbReference type="GO" id="GO:0009277">
    <property type="term" value="C:fungal-type cell wall"/>
    <property type="evidence" value="ECO:0007669"/>
    <property type="project" value="TreeGrafter"/>
</dbReference>
<dbReference type="Pfam" id="PF11790">
    <property type="entry name" value="Glyco_hydro_cc"/>
    <property type="match status" value="1"/>
</dbReference>
<dbReference type="InterPro" id="IPR053183">
    <property type="entry name" value="ASL1"/>
</dbReference>
<dbReference type="AlphaFoldDB" id="A0AAJ0CPY7"/>
<evidence type="ECO:0000259" key="2">
    <source>
        <dbReference type="Pfam" id="PF11790"/>
    </source>
</evidence>
<dbReference type="EMBL" id="JASWJB010000083">
    <property type="protein sequence ID" value="KAK2600108.1"/>
    <property type="molecule type" value="Genomic_DNA"/>
</dbReference>